<reference evidence="1 2" key="1">
    <citation type="journal article" date="2018" name="Sci. Rep.">
        <title>Genome sequence of the cauliflower mushroom Sparassis crispa (Hanabiratake) and its association with beneficial usage.</title>
        <authorList>
            <person name="Kiyama R."/>
            <person name="Furutani Y."/>
            <person name="Kawaguchi K."/>
            <person name="Nakanishi T."/>
        </authorList>
    </citation>
    <scope>NUCLEOTIDE SEQUENCE [LARGE SCALE GENOMIC DNA]</scope>
</reference>
<accession>A0A401H5S6</accession>
<dbReference type="AlphaFoldDB" id="A0A401H5S6"/>
<proteinExistence type="predicted"/>
<sequence length="100" mass="11089">MNKNSSESSIAARDLLRGREAVEEFDIVISRIFTTAYRPQGSPGFIANFAATVAEIGHRMDAMALSVQGLAEDAPKTQRRSDIRLVDEWLALRQARRVAV</sequence>
<comment type="caution">
    <text evidence="1">The sequence shown here is derived from an EMBL/GenBank/DDBJ whole genome shotgun (WGS) entry which is preliminary data.</text>
</comment>
<dbReference type="GeneID" id="38786656"/>
<dbReference type="Proteomes" id="UP000287166">
    <property type="component" value="Unassembled WGS sequence"/>
</dbReference>
<dbReference type="RefSeq" id="XP_027620652.1">
    <property type="nucleotide sequence ID" value="XM_027764851.1"/>
</dbReference>
<name>A0A401H5S6_9APHY</name>
<dbReference type="InParanoid" id="A0A401H5S6"/>
<evidence type="ECO:0000313" key="1">
    <source>
        <dbReference type="EMBL" id="GBE89739.1"/>
    </source>
</evidence>
<protein>
    <submittedName>
        <fullName evidence="1">Uncharacterized protein</fullName>
    </submittedName>
</protein>
<organism evidence="1 2">
    <name type="scientific">Sparassis crispa</name>
    <dbReference type="NCBI Taxonomy" id="139825"/>
    <lineage>
        <taxon>Eukaryota</taxon>
        <taxon>Fungi</taxon>
        <taxon>Dikarya</taxon>
        <taxon>Basidiomycota</taxon>
        <taxon>Agaricomycotina</taxon>
        <taxon>Agaricomycetes</taxon>
        <taxon>Polyporales</taxon>
        <taxon>Sparassidaceae</taxon>
        <taxon>Sparassis</taxon>
    </lineage>
</organism>
<keyword evidence="2" id="KW-1185">Reference proteome</keyword>
<evidence type="ECO:0000313" key="2">
    <source>
        <dbReference type="Proteomes" id="UP000287166"/>
    </source>
</evidence>
<gene>
    <name evidence="1" type="ORF">SCP_1700640</name>
</gene>
<dbReference type="EMBL" id="BFAD01000017">
    <property type="protein sequence ID" value="GBE89739.1"/>
    <property type="molecule type" value="Genomic_DNA"/>
</dbReference>